<name>A0ABR2VBT6_9PEZI</name>
<gene>
    <name evidence="9" type="ORF">SUNI508_13692</name>
</gene>
<evidence type="ECO:0000256" key="3">
    <source>
        <dbReference type="ARBA" id="ARBA00023008"/>
    </source>
</evidence>
<dbReference type="PANTHER" id="PTHR36575">
    <property type="entry name" value="BINDING PROTEIN, PUTATIVE (AFU_ORTHOLOGUE AFUA_1G14430)-RELATED"/>
    <property type="match status" value="1"/>
</dbReference>
<feature type="domain" description="Chitin-binding type-4" evidence="8">
    <location>
        <begin position="18"/>
        <end position="192"/>
    </location>
</feature>
<dbReference type="Proteomes" id="UP001408356">
    <property type="component" value="Unassembled WGS sequence"/>
</dbReference>
<evidence type="ECO:0000313" key="10">
    <source>
        <dbReference type="Proteomes" id="UP001408356"/>
    </source>
</evidence>
<keyword evidence="10" id="KW-1185">Reference proteome</keyword>
<keyword evidence="7" id="KW-0732">Signal</keyword>
<feature type="signal peptide" evidence="7">
    <location>
        <begin position="1"/>
        <end position="17"/>
    </location>
</feature>
<keyword evidence="5" id="KW-0325">Glycoprotein</keyword>
<evidence type="ECO:0000256" key="1">
    <source>
        <dbReference type="ARBA" id="ARBA00001973"/>
    </source>
</evidence>
<evidence type="ECO:0000256" key="4">
    <source>
        <dbReference type="ARBA" id="ARBA00023157"/>
    </source>
</evidence>
<comment type="caution">
    <text evidence="9">The sequence shown here is derived from an EMBL/GenBank/DDBJ whole genome shotgun (WGS) entry which is preliminary data.</text>
</comment>
<organism evidence="9 10">
    <name type="scientific">Seiridium unicorne</name>
    <dbReference type="NCBI Taxonomy" id="138068"/>
    <lineage>
        <taxon>Eukaryota</taxon>
        <taxon>Fungi</taxon>
        <taxon>Dikarya</taxon>
        <taxon>Ascomycota</taxon>
        <taxon>Pezizomycotina</taxon>
        <taxon>Sordariomycetes</taxon>
        <taxon>Xylariomycetidae</taxon>
        <taxon>Amphisphaeriales</taxon>
        <taxon>Sporocadaceae</taxon>
        <taxon>Seiridium</taxon>
    </lineage>
</organism>
<evidence type="ECO:0000313" key="9">
    <source>
        <dbReference type="EMBL" id="KAK9424369.1"/>
    </source>
</evidence>
<keyword evidence="3" id="KW-0186">Copper</keyword>
<reference evidence="9 10" key="1">
    <citation type="journal article" date="2024" name="J. Plant Pathol.">
        <title>Sequence and assembly of the genome of Seiridium unicorne, isolate CBS 538.82, causal agent of cypress canker disease.</title>
        <authorList>
            <person name="Scali E."/>
            <person name="Rocca G.D."/>
            <person name="Danti R."/>
            <person name="Garbelotto M."/>
            <person name="Barberini S."/>
            <person name="Baroncelli R."/>
            <person name="Emiliani G."/>
        </authorList>
    </citation>
    <scope>NUCLEOTIDE SEQUENCE [LARGE SCALE GENOMIC DNA]</scope>
    <source>
        <strain evidence="9 10">BM-138-508</strain>
    </source>
</reference>
<dbReference type="Gene3D" id="2.70.50.70">
    <property type="match status" value="1"/>
</dbReference>
<feature type="chain" id="PRO_5046695395" description="Chitin-binding type-4 domain-containing protein" evidence="7">
    <location>
        <begin position="18"/>
        <end position="197"/>
    </location>
</feature>
<comment type="similarity">
    <text evidence="6">Belongs to the polysaccharide monooxygenase AA13 family.</text>
</comment>
<dbReference type="InterPro" id="IPR052282">
    <property type="entry name" value="Starch-active_LPMO"/>
</dbReference>
<accession>A0ABR2VBT6</accession>
<evidence type="ECO:0000259" key="8">
    <source>
        <dbReference type="Pfam" id="PF03067"/>
    </source>
</evidence>
<comment type="cofactor">
    <cofactor evidence="1">
        <name>Cu(2+)</name>
        <dbReference type="ChEBI" id="CHEBI:29036"/>
    </cofactor>
</comment>
<evidence type="ECO:0000256" key="7">
    <source>
        <dbReference type="SAM" id="SignalP"/>
    </source>
</evidence>
<sequence>MFGHVFTLLAFASTVLAHGYVSSPAVRQPGNAAVAACGSSVVDNIRNDNTSHVEGLPELAAQDSGYNSTLCNLWLCRGLQYADNAANVQKYVPGQVVNLKVKLTIPHTGNANVSVVDSKTNEILGQPLVSWDQGYADEKAFYAGTTPKDQVDFNVTIPGDLGTSCAVDGACVLQWWWYGTSAKQSYESCVDFTVADP</sequence>
<keyword evidence="2" id="KW-0479">Metal-binding</keyword>
<evidence type="ECO:0000256" key="5">
    <source>
        <dbReference type="ARBA" id="ARBA00023180"/>
    </source>
</evidence>
<keyword evidence="4" id="KW-1015">Disulfide bond</keyword>
<proteinExistence type="inferred from homology"/>
<dbReference type="PANTHER" id="PTHR36575:SF2">
    <property type="entry name" value="CHITIN-BINDING TYPE-4 DOMAIN-CONTAINING PROTEIN-RELATED"/>
    <property type="match status" value="1"/>
</dbReference>
<dbReference type="EMBL" id="JARVKF010000041">
    <property type="protein sequence ID" value="KAK9424369.1"/>
    <property type="molecule type" value="Genomic_DNA"/>
</dbReference>
<evidence type="ECO:0000256" key="2">
    <source>
        <dbReference type="ARBA" id="ARBA00022723"/>
    </source>
</evidence>
<evidence type="ECO:0000256" key="6">
    <source>
        <dbReference type="ARBA" id="ARBA00034311"/>
    </source>
</evidence>
<protein>
    <recommendedName>
        <fullName evidence="8">Chitin-binding type-4 domain-containing protein</fullName>
    </recommendedName>
</protein>
<dbReference type="Pfam" id="PF03067">
    <property type="entry name" value="LPMO_10"/>
    <property type="match status" value="1"/>
</dbReference>
<dbReference type="InterPro" id="IPR004302">
    <property type="entry name" value="Cellulose/chitin-bd_N"/>
</dbReference>